<evidence type="ECO:0000313" key="2">
    <source>
        <dbReference type="EMBL" id="CCW35481.1"/>
    </source>
</evidence>
<organism evidence="2 3">
    <name type="scientific">Chthonomonas calidirosea (strain DSM 23976 / ICMP 18418 / T49)</name>
    <dbReference type="NCBI Taxonomy" id="1303518"/>
    <lineage>
        <taxon>Bacteria</taxon>
        <taxon>Bacillati</taxon>
        <taxon>Armatimonadota</taxon>
        <taxon>Chthonomonadia</taxon>
        <taxon>Chthonomonadales</taxon>
        <taxon>Chthonomonadaceae</taxon>
        <taxon>Chthonomonas</taxon>
    </lineage>
</organism>
<gene>
    <name evidence="2" type="ORF">CCALI_01667</name>
</gene>
<sequence>MQTEIATTAELARRIRLHALRMVHRANASHIGTCLSMADLLACLYGSILRVRPQEPNWPQRDRFLLSKGHGAAILYAVLAERGFFPLEWLDSYCTDGSPLTGHISHHVPGVEVSTGSLGHGLSIGCGMALAGKRDGADYRVFVMLSDGELDEGSNWEPILFAGHHRLDNLVAIVDYNKIQSFGSVQEVLDLEPLKAKWEAFGWAAREIDGHDHEQILTTLQTLPFQAGRPSVVIAHTIKGKGVSYMEGELAWHYRSPNTELLRKALDELGGCE</sequence>
<dbReference type="Pfam" id="PF00456">
    <property type="entry name" value="Transketolase_N"/>
    <property type="match status" value="1"/>
</dbReference>
<dbReference type="PANTHER" id="PTHR47514">
    <property type="entry name" value="TRANSKETOLASE N-TERMINAL SECTION-RELATED"/>
    <property type="match status" value="1"/>
</dbReference>
<dbReference type="AlphaFoldDB" id="S0EVN1"/>
<dbReference type="InterPro" id="IPR029061">
    <property type="entry name" value="THDP-binding"/>
</dbReference>
<feature type="domain" description="Transketolase N-terminal" evidence="1">
    <location>
        <begin position="10"/>
        <end position="253"/>
    </location>
</feature>
<keyword evidence="3" id="KW-1185">Reference proteome</keyword>
<evidence type="ECO:0000259" key="1">
    <source>
        <dbReference type="Pfam" id="PF00456"/>
    </source>
</evidence>
<accession>S0EVN1</accession>
<dbReference type="PANTHER" id="PTHR47514:SF2">
    <property type="entry name" value="TRANSKETOLASE"/>
    <property type="match status" value="1"/>
</dbReference>
<dbReference type="SUPFAM" id="SSF52518">
    <property type="entry name" value="Thiamin diphosphate-binding fold (THDP-binding)"/>
    <property type="match status" value="1"/>
</dbReference>
<dbReference type="eggNOG" id="COG3959">
    <property type="taxonomic scope" value="Bacteria"/>
</dbReference>
<dbReference type="HOGENOM" id="CLU_009227_4_1_0"/>
<reference evidence="3" key="1">
    <citation type="submission" date="2013-03" db="EMBL/GenBank/DDBJ databases">
        <title>Genome sequence of Chthonomonas calidirosea, the first sequenced genome from the Armatimonadetes phylum (formally candidate division OP10).</title>
        <authorList>
            <person name="Lee K.C.Y."/>
            <person name="Morgan X.C."/>
            <person name="Dunfield P.F."/>
            <person name="Tamas I."/>
            <person name="Houghton K.M."/>
            <person name="Vyssotski M."/>
            <person name="Ryan J.L.J."/>
            <person name="Lagutin K."/>
            <person name="McDonald I.R."/>
            <person name="Stott M.B."/>
        </authorList>
    </citation>
    <scope>NUCLEOTIDE SEQUENCE [LARGE SCALE GENOMIC DNA]</scope>
    <source>
        <strain evidence="3">DSM 23976 / ICMP 18418 / T49</strain>
    </source>
</reference>
<dbReference type="PATRIC" id="fig|1303518.3.peg.1716"/>
<evidence type="ECO:0000313" key="3">
    <source>
        <dbReference type="Proteomes" id="UP000014227"/>
    </source>
</evidence>
<dbReference type="KEGG" id="ccz:CCALI_01667"/>
<dbReference type="CDD" id="cd02012">
    <property type="entry name" value="TPP_TK"/>
    <property type="match status" value="1"/>
</dbReference>
<dbReference type="EC" id="2.2.1.1" evidence="2"/>
<protein>
    <submittedName>
        <fullName evidence="2">Transketolase subunit A</fullName>
        <ecNumber evidence="2">2.2.1.1</ecNumber>
    </submittedName>
</protein>
<dbReference type="InParanoid" id="S0EVN1"/>
<dbReference type="GO" id="GO:0004802">
    <property type="term" value="F:transketolase activity"/>
    <property type="evidence" value="ECO:0007669"/>
    <property type="project" value="UniProtKB-EC"/>
</dbReference>
<dbReference type="InterPro" id="IPR005474">
    <property type="entry name" value="Transketolase_N"/>
</dbReference>
<dbReference type="STRING" id="454171.CP488_02426"/>
<dbReference type="EMBL" id="HF951689">
    <property type="protein sequence ID" value="CCW35481.1"/>
    <property type="molecule type" value="Genomic_DNA"/>
</dbReference>
<dbReference type="Proteomes" id="UP000014227">
    <property type="component" value="Chromosome I"/>
</dbReference>
<dbReference type="RefSeq" id="WP_016483013.1">
    <property type="nucleotide sequence ID" value="NC_021487.1"/>
</dbReference>
<dbReference type="Gene3D" id="3.40.50.970">
    <property type="match status" value="1"/>
</dbReference>
<keyword evidence="2" id="KW-0808">Transferase</keyword>
<name>S0EVN1_CHTCT</name>
<proteinExistence type="predicted"/>